<dbReference type="EMBL" id="CAXAMM010038996">
    <property type="protein sequence ID" value="CAK9082792.1"/>
    <property type="molecule type" value="Genomic_DNA"/>
</dbReference>
<feature type="compositionally biased region" description="Basic and acidic residues" evidence="1">
    <location>
        <begin position="372"/>
        <end position="388"/>
    </location>
</feature>
<organism evidence="3 4">
    <name type="scientific">Durusdinium trenchii</name>
    <dbReference type="NCBI Taxonomy" id="1381693"/>
    <lineage>
        <taxon>Eukaryota</taxon>
        <taxon>Sar</taxon>
        <taxon>Alveolata</taxon>
        <taxon>Dinophyceae</taxon>
        <taxon>Suessiales</taxon>
        <taxon>Symbiodiniaceae</taxon>
        <taxon>Durusdinium</taxon>
    </lineage>
</organism>
<accession>A0ABP0Q4B0</accession>
<gene>
    <name evidence="2" type="ORF">SCF082_LOCUS39310</name>
    <name evidence="3" type="ORF">SCF082_LOCUS39332</name>
</gene>
<evidence type="ECO:0000313" key="3">
    <source>
        <dbReference type="EMBL" id="CAK9082792.1"/>
    </source>
</evidence>
<dbReference type="EMBL" id="CAXAMM010038994">
    <property type="protein sequence ID" value="CAK9082749.1"/>
    <property type="molecule type" value="Genomic_DNA"/>
</dbReference>
<name>A0ABP0Q4B0_9DINO</name>
<feature type="compositionally biased region" description="Low complexity" evidence="1">
    <location>
        <begin position="434"/>
        <end position="445"/>
    </location>
</feature>
<evidence type="ECO:0000313" key="2">
    <source>
        <dbReference type="EMBL" id="CAK9082749.1"/>
    </source>
</evidence>
<feature type="compositionally biased region" description="Basic and acidic residues" evidence="1">
    <location>
        <begin position="265"/>
        <end position="274"/>
    </location>
</feature>
<keyword evidence="4" id="KW-1185">Reference proteome</keyword>
<protein>
    <submittedName>
        <fullName evidence="3">Uncharacterized protein</fullName>
    </submittedName>
</protein>
<dbReference type="Proteomes" id="UP001642464">
    <property type="component" value="Unassembled WGS sequence"/>
</dbReference>
<dbReference type="InterPro" id="IPR032675">
    <property type="entry name" value="LRR_dom_sf"/>
</dbReference>
<evidence type="ECO:0000313" key="4">
    <source>
        <dbReference type="Proteomes" id="UP001642464"/>
    </source>
</evidence>
<reference evidence="3 4" key="1">
    <citation type="submission" date="2024-02" db="EMBL/GenBank/DDBJ databases">
        <authorList>
            <person name="Chen Y."/>
            <person name="Shah S."/>
            <person name="Dougan E. K."/>
            <person name="Thang M."/>
            <person name="Chan C."/>
        </authorList>
    </citation>
    <scope>NUCLEOTIDE SEQUENCE [LARGE SCALE GENOMIC DNA]</scope>
</reference>
<dbReference type="SUPFAM" id="SSF52047">
    <property type="entry name" value="RNI-like"/>
    <property type="match status" value="1"/>
</dbReference>
<proteinExistence type="predicted"/>
<evidence type="ECO:0000256" key="1">
    <source>
        <dbReference type="SAM" id="MobiDB-lite"/>
    </source>
</evidence>
<dbReference type="Gene3D" id="3.80.10.10">
    <property type="entry name" value="Ribonuclease Inhibitor"/>
    <property type="match status" value="1"/>
</dbReference>
<feature type="compositionally biased region" description="Basic and acidic residues" evidence="1">
    <location>
        <begin position="459"/>
        <end position="486"/>
    </location>
</feature>
<sequence length="531" mass="59044">MRRIDLTQNESVQRACGWQKNVAEEILEFLEMALEEGCMSLTESRCKHILQPLEDIDGERDGKDRGTFRLLKTVSIFLRLRGFQRGEPPFREMIIDGQPLVGKGCRALEQAVHLARTSARLRRIELINCHLDASEACVAEVIRLVKMLGTGSGSYFLEELNLSENSLGDDAAGRIIEAAVRDRCRRDDATALWLDLSVNRIKNPQSLFQKMEAWSSWAYREFAICLAQSNICSKEECKHSSLVHLPRFFEQEQKASQVVLIEREASNDASDRGEPLVMRPRVNLLPGPGAEDRTSRSRSPRGSSGEPVCAASAESSSMEEGEEEEFEEDEEEEEMEEDSDEDMHKGAKSRRRTSRGSSESSDGDAPMSQAQVEEKLERLLSKLKKTERSVPNGTDLGLPQSTEPAKPAEDTGPVGENPAEINHDAHEANDEVNGEVNNEVNGVNDEVNREFSPDEDSDREVPMAHVEDQRRNHAEEPAEAHADDSRQTPGNGPAEAMPIEGTDVEVAEDAALGNPVDDMDHHESCCTLNPD</sequence>
<feature type="region of interest" description="Disordered" evidence="1">
    <location>
        <begin position="265"/>
        <end position="531"/>
    </location>
</feature>
<comment type="caution">
    <text evidence="3">The sequence shown here is derived from an EMBL/GenBank/DDBJ whole genome shotgun (WGS) entry which is preliminary data.</text>
</comment>
<feature type="compositionally biased region" description="Acidic residues" evidence="1">
    <location>
        <begin position="317"/>
        <end position="341"/>
    </location>
</feature>